<gene>
    <name evidence="2" type="ORF">EHS25_009111</name>
</gene>
<organism evidence="2 3">
    <name type="scientific">Saitozyma podzolica</name>
    <dbReference type="NCBI Taxonomy" id="1890683"/>
    <lineage>
        <taxon>Eukaryota</taxon>
        <taxon>Fungi</taxon>
        <taxon>Dikarya</taxon>
        <taxon>Basidiomycota</taxon>
        <taxon>Agaricomycotina</taxon>
        <taxon>Tremellomycetes</taxon>
        <taxon>Tremellales</taxon>
        <taxon>Trimorphomycetaceae</taxon>
        <taxon>Saitozyma</taxon>
    </lineage>
</organism>
<evidence type="ECO:0000256" key="1">
    <source>
        <dbReference type="SAM" id="MobiDB-lite"/>
    </source>
</evidence>
<evidence type="ECO:0000313" key="3">
    <source>
        <dbReference type="Proteomes" id="UP000279259"/>
    </source>
</evidence>
<reference evidence="2 3" key="1">
    <citation type="submission" date="2018-11" db="EMBL/GenBank/DDBJ databases">
        <title>Genome sequence of Saitozyma podzolica DSM 27192.</title>
        <authorList>
            <person name="Aliyu H."/>
            <person name="Gorte O."/>
            <person name="Ochsenreither K."/>
        </authorList>
    </citation>
    <scope>NUCLEOTIDE SEQUENCE [LARGE SCALE GENOMIC DNA]</scope>
    <source>
        <strain evidence="2 3">DSM 27192</strain>
    </source>
</reference>
<sequence length="420" mass="45309">MPVTRSQTGFQVKPKKTLGATAHLSIFCSSGEQPNRDARWHIQEDFKKALRFRGITLLTSVIVLTPDLLAEGRTYVYVPIGEVKKVEFHNWVYASRETLTDHIKFLEAQALVLRLARIHPSTYTLPLSHIQWNVMLAINPEVKGRWEEAARRAITGSGNTVPVEPAIISGNVAYELFASEAAKAHKLATTPAGCAFARRLARTYRSPSPASDESMRTASPPPEDDNDTYVSGQFDDADDTSTNINNNDNTVVFGPPEGNIVGDDKTVCNETSEVAKAVSTSKIEIAPNHNHGTCPKDDSPTTEATVVSPVNHEATVVDRLSPIISTPKVENEEHIPILPKASVKADIDISSDTAKPLSVIDKAKSVQDPPAKPDTTITGDAPSGSKKATTATPEHPRTPTRISGSALPDPPESVSSSTTT</sequence>
<dbReference type="AlphaFoldDB" id="A0A427YKV6"/>
<comment type="caution">
    <text evidence="2">The sequence shown here is derived from an EMBL/GenBank/DDBJ whole genome shotgun (WGS) entry which is preliminary data.</text>
</comment>
<keyword evidence="3" id="KW-1185">Reference proteome</keyword>
<evidence type="ECO:0000313" key="2">
    <source>
        <dbReference type="EMBL" id="RSH91742.1"/>
    </source>
</evidence>
<dbReference type="Proteomes" id="UP000279259">
    <property type="component" value="Unassembled WGS sequence"/>
</dbReference>
<feature type="region of interest" description="Disordered" evidence="1">
    <location>
        <begin position="205"/>
        <end position="257"/>
    </location>
</feature>
<proteinExistence type="predicted"/>
<feature type="compositionally biased region" description="Low complexity" evidence="1">
    <location>
        <begin position="240"/>
        <end position="250"/>
    </location>
</feature>
<accession>A0A427YKV6</accession>
<name>A0A427YKV6_9TREE</name>
<feature type="region of interest" description="Disordered" evidence="1">
    <location>
        <begin position="360"/>
        <end position="420"/>
    </location>
</feature>
<protein>
    <submittedName>
        <fullName evidence="2">Uncharacterized protein</fullName>
    </submittedName>
</protein>
<dbReference type="EMBL" id="RSCD01000007">
    <property type="protein sequence ID" value="RSH91742.1"/>
    <property type="molecule type" value="Genomic_DNA"/>
</dbReference>